<dbReference type="RefSeq" id="WP_343882911.1">
    <property type="nucleotide sequence ID" value="NZ_BAAAFO010000003.1"/>
</dbReference>
<protein>
    <recommendedName>
        <fullName evidence="1">SET domain-containing protein</fullName>
    </recommendedName>
</protein>
<dbReference type="Gene3D" id="2.170.270.10">
    <property type="entry name" value="SET domain"/>
    <property type="match status" value="1"/>
</dbReference>
<proteinExistence type="predicted"/>
<keyword evidence="3" id="KW-1185">Reference proteome</keyword>
<evidence type="ECO:0000259" key="1">
    <source>
        <dbReference type="Pfam" id="PF00856"/>
    </source>
</evidence>
<gene>
    <name evidence="2" type="ORF">GCM10009126_22970</name>
</gene>
<feature type="domain" description="SET" evidence="1">
    <location>
        <begin position="17"/>
        <end position="111"/>
    </location>
</feature>
<accession>A0ABP3EA64</accession>
<organism evidence="2 3">
    <name type="scientific">Rhodanobacter caeni</name>
    <dbReference type="NCBI Taxonomy" id="657654"/>
    <lineage>
        <taxon>Bacteria</taxon>
        <taxon>Pseudomonadati</taxon>
        <taxon>Pseudomonadota</taxon>
        <taxon>Gammaproteobacteria</taxon>
        <taxon>Lysobacterales</taxon>
        <taxon>Rhodanobacteraceae</taxon>
        <taxon>Rhodanobacter</taxon>
    </lineage>
</organism>
<dbReference type="Pfam" id="PF00856">
    <property type="entry name" value="SET"/>
    <property type="match status" value="1"/>
</dbReference>
<evidence type="ECO:0000313" key="2">
    <source>
        <dbReference type="EMBL" id="GAA0257190.1"/>
    </source>
</evidence>
<comment type="caution">
    <text evidence="2">The sequence shown here is derived from an EMBL/GenBank/DDBJ whole genome shotgun (WGS) entry which is preliminary data.</text>
</comment>
<dbReference type="InterPro" id="IPR001214">
    <property type="entry name" value="SET_dom"/>
</dbReference>
<sequence>MILPRYHVAASAIPGAGKGLFLDEAVAAGRVLTAPDGIDRTFRHAEIAASPALSAQWHLSARWFEDRYTLSPDWPDECYINHSFTPNGLWHLGFVFALADLPASTELTVDYRHLLPPGQSEDFADSATGGIITGLPWHESLASTTQALARLLAATKADRDV</sequence>
<dbReference type="InterPro" id="IPR046341">
    <property type="entry name" value="SET_dom_sf"/>
</dbReference>
<dbReference type="SUPFAM" id="SSF82199">
    <property type="entry name" value="SET domain"/>
    <property type="match status" value="1"/>
</dbReference>
<evidence type="ECO:0000313" key="3">
    <source>
        <dbReference type="Proteomes" id="UP001500657"/>
    </source>
</evidence>
<dbReference type="EMBL" id="BAAAFO010000003">
    <property type="protein sequence ID" value="GAA0257190.1"/>
    <property type="molecule type" value="Genomic_DNA"/>
</dbReference>
<name>A0ABP3EA64_9GAMM</name>
<dbReference type="Proteomes" id="UP001500657">
    <property type="component" value="Unassembled WGS sequence"/>
</dbReference>
<reference evidence="3" key="1">
    <citation type="journal article" date="2019" name="Int. J. Syst. Evol. Microbiol.">
        <title>The Global Catalogue of Microorganisms (GCM) 10K type strain sequencing project: providing services to taxonomists for standard genome sequencing and annotation.</title>
        <authorList>
            <consortium name="The Broad Institute Genomics Platform"/>
            <consortium name="The Broad Institute Genome Sequencing Center for Infectious Disease"/>
            <person name="Wu L."/>
            <person name="Ma J."/>
        </authorList>
    </citation>
    <scope>NUCLEOTIDE SEQUENCE [LARGE SCALE GENOMIC DNA]</scope>
    <source>
        <strain evidence="3">JCM 16242</strain>
    </source>
</reference>